<dbReference type="GO" id="GO:0005829">
    <property type="term" value="C:cytosol"/>
    <property type="evidence" value="ECO:0007669"/>
    <property type="project" value="TreeGrafter"/>
</dbReference>
<organism evidence="1 2">
    <name type="scientific">Bubo bubo</name>
    <name type="common">Eurasian eagle-owl</name>
    <name type="synonym">Strix bubo</name>
    <dbReference type="NCBI Taxonomy" id="30461"/>
    <lineage>
        <taxon>Eukaryota</taxon>
        <taxon>Metazoa</taxon>
        <taxon>Chordata</taxon>
        <taxon>Craniata</taxon>
        <taxon>Vertebrata</taxon>
        <taxon>Euteleostomi</taxon>
        <taxon>Archelosauria</taxon>
        <taxon>Archosauria</taxon>
        <taxon>Dinosauria</taxon>
        <taxon>Saurischia</taxon>
        <taxon>Theropoda</taxon>
        <taxon>Coelurosauria</taxon>
        <taxon>Aves</taxon>
        <taxon>Neognathae</taxon>
        <taxon>Neoaves</taxon>
        <taxon>Telluraves</taxon>
        <taxon>Strigiformes</taxon>
        <taxon>Strigidae</taxon>
        <taxon>Bubo</taxon>
    </lineage>
</organism>
<dbReference type="Pfam" id="PF06189">
    <property type="entry name" value="5-nucleotidase"/>
    <property type="match status" value="1"/>
</dbReference>
<dbReference type="GO" id="GO:0000166">
    <property type="term" value="F:nucleotide binding"/>
    <property type="evidence" value="ECO:0007669"/>
    <property type="project" value="InterPro"/>
</dbReference>
<dbReference type="GO" id="GO:0008253">
    <property type="term" value="F:5'-nucleotidase activity"/>
    <property type="evidence" value="ECO:0007669"/>
    <property type="project" value="InterPro"/>
</dbReference>
<dbReference type="PANTHER" id="PTHR31367">
    <property type="entry name" value="CYTOSOLIC 5'-NUCLEOTIDASE 1 FAMILY MEMBER"/>
    <property type="match status" value="1"/>
</dbReference>
<proteinExistence type="predicted"/>
<dbReference type="PANTHER" id="PTHR31367:SF3">
    <property type="entry name" value="CYTOSOLIC 5'-NUCLEOTIDASE 1A"/>
    <property type="match status" value="1"/>
</dbReference>
<evidence type="ECO:0008006" key="3">
    <source>
        <dbReference type="Google" id="ProtNLM"/>
    </source>
</evidence>
<protein>
    <recommendedName>
        <fullName evidence="3">Cytosolic 5'-nucleotidase 1A</fullName>
    </recommendedName>
</protein>
<dbReference type="Proteomes" id="UP000694567">
    <property type="component" value="Unplaced"/>
</dbReference>
<evidence type="ECO:0000313" key="2">
    <source>
        <dbReference type="Proteomes" id="UP000694567"/>
    </source>
</evidence>
<sequence length="413" mass="45711">MAEPEGTVINTDVKQVKGCSLQNTHPVFLKQVLKCHCRRVHTTTRSCAGLNCLCLGFSRSGLSQGCWAPRPSEVRVISTWEEAPSLLSPIPSFLPVLQKDPSEALVIAVTTRAIFNLEEEHKLYLDKGKEEYTRHQKSNQDKPLQPGTAFAFIQAAQYVNKKILESNPAEKDLFDILVLSNNSPESGVRIINSTKHYGKGDSIPRGACFPTGRLDEDSTQYLKSHGVKLFLSADRTDVCNALRRGTFSPPSHVQAPSTPLRVVFDGDAVLFSDETDQVFREQGLEGAVQYERAMEAVPMGEGPLKAFAMHLGKMRKKFSQEKSPIRTYLVTARSGRDMGIRAIKTLREWGLAIDEAFFMDGAPKGPILAQIQPHIFFDDGLHNIQGAQNVGVPSAWSPRCIPRTSAQRKPSKP</sequence>
<reference evidence="1" key="2">
    <citation type="submission" date="2025-09" db="UniProtKB">
        <authorList>
            <consortium name="Ensembl"/>
        </authorList>
    </citation>
    <scope>IDENTIFICATION</scope>
</reference>
<evidence type="ECO:0000313" key="1">
    <source>
        <dbReference type="Ensembl" id="ENSBOBP00000016383.1"/>
    </source>
</evidence>
<dbReference type="AlphaFoldDB" id="A0A8C0FCE3"/>
<dbReference type="Ensembl" id="ENSBOBT00000016755.1">
    <property type="protein sequence ID" value="ENSBOBP00000016383.1"/>
    <property type="gene ID" value="ENSBOBG00000010279.1"/>
</dbReference>
<name>A0A8C0FCE3_BUBBB</name>
<reference evidence="1" key="1">
    <citation type="submission" date="2025-08" db="UniProtKB">
        <authorList>
            <consortium name="Ensembl"/>
        </authorList>
    </citation>
    <scope>IDENTIFICATION</scope>
</reference>
<dbReference type="GO" id="GO:0000287">
    <property type="term" value="F:magnesium ion binding"/>
    <property type="evidence" value="ECO:0007669"/>
    <property type="project" value="InterPro"/>
</dbReference>
<dbReference type="InterPro" id="IPR010394">
    <property type="entry name" value="5-nucleotidase"/>
</dbReference>
<accession>A0A8C0FCE3</accession>
<keyword evidence="2" id="KW-1185">Reference proteome</keyword>
<dbReference type="GO" id="GO:0046085">
    <property type="term" value="P:adenosine metabolic process"/>
    <property type="evidence" value="ECO:0007669"/>
    <property type="project" value="TreeGrafter"/>
</dbReference>
<dbReference type="GO" id="GO:0009117">
    <property type="term" value="P:nucleotide metabolic process"/>
    <property type="evidence" value="ECO:0007669"/>
    <property type="project" value="InterPro"/>
</dbReference>